<reference evidence="1 3" key="1">
    <citation type="submission" date="2015-09" db="EMBL/GenBank/DDBJ databases">
        <authorList>
            <consortium name="Pathogen Informatics"/>
        </authorList>
    </citation>
    <scope>NUCLEOTIDE SEQUENCE [LARGE SCALE GENOMIC DNA]</scope>
    <source>
        <strain evidence="1 3">2789STDY5608837</strain>
    </source>
</reference>
<reference evidence="2 4" key="2">
    <citation type="submission" date="2018-08" db="EMBL/GenBank/DDBJ databases">
        <title>A genome reference for cultivated species of the human gut microbiota.</title>
        <authorList>
            <person name="Zou Y."/>
            <person name="Xue W."/>
            <person name="Luo G."/>
        </authorList>
    </citation>
    <scope>NUCLEOTIDE SEQUENCE [LARGE SCALE GENOMIC DNA]</scope>
    <source>
        <strain evidence="2 4">AF37-6AC</strain>
    </source>
</reference>
<evidence type="ECO:0000313" key="1">
    <source>
        <dbReference type="EMBL" id="CUO36134.1"/>
    </source>
</evidence>
<gene>
    <name evidence="2" type="ORF">DW021_04635</name>
    <name evidence="1" type="ORF">ERS852394_02024</name>
</gene>
<proteinExistence type="predicted"/>
<protein>
    <submittedName>
        <fullName evidence="1">DNA-directed RNA polymerase subunit P</fullName>
    </submittedName>
</protein>
<dbReference type="AlphaFoldDB" id="A0A174EE56"/>
<evidence type="ECO:0000313" key="3">
    <source>
        <dbReference type="Proteomes" id="UP000095409"/>
    </source>
</evidence>
<dbReference type="Proteomes" id="UP000095409">
    <property type="component" value="Unassembled WGS sequence"/>
</dbReference>
<keyword evidence="1" id="KW-0240">DNA-directed RNA polymerase</keyword>
<dbReference type="Gene3D" id="2.20.28.30">
    <property type="entry name" value="RNA polymerase ii, chain L"/>
    <property type="match status" value="2"/>
</dbReference>
<accession>A0A174EE56</accession>
<dbReference type="EMBL" id="CYZD01000009">
    <property type="protein sequence ID" value="CUO36134.1"/>
    <property type="molecule type" value="Genomic_DNA"/>
</dbReference>
<dbReference type="PANTHER" id="PTHR37826:SF3">
    <property type="entry name" value="J DOMAIN-CONTAINING PROTEIN"/>
    <property type="match status" value="1"/>
</dbReference>
<sequence>MSDVIEYKCPSCNASMVFDSKSQHMKCPYCDTEMTVEEFQRTQKSEDTQTTGKSISNDNWYSMSTGQWQNDELNGMRVYSCQSCGSEIVAEETTGATTCPFCNNKITMKGQFSGDLKPDYIIPFKLDKKAAKENYYKHLKGKKYLPKVFKKENHVDEIKGVYIPFWLFDVDADAQITYEAEKVHSHTSGDTEYTTREIYSVYREGSISFDHVPADGSRKMDDTLMEAIEPYNFQEAVPFQQAYLAGYLADRYDVNVDERIDRARDRIRVCTERAFRKTVRGYNGGASVKDSNVQIHNASYWYAMYPVWLLNTTWHGQKFTFAMNGQTGKMVGDLPIDKSKFWKSVGIRTFLIWGVLYGLKCLFLM</sequence>
<dbReference type="GO" id="GO:0000428">
    <property type="term" value="C:DNA-directed RNA polymerase complex"/>
    <property type="evidence" value="ECO:0007669"/>
    <property type="project" value="UniProtKB-KW"/>
</dbReference>
<name>A0A174EE56_9FIRM</name>
<dbReference type="EMBL" id="QROS01000002">
    <property type="protein sequence ID" value="RHL49636.1"/>
    <property type="molecule type" value="Genomic_DNA"/>
</dbReference>
<dbReference type="PANTHER" id="PTHR37826">
    <property type="entry name" value="FLOTILLIN BAND_7_5 DOMAIN PROTEIN"/>
    <property type="match status" value="1"/>
</dbReference>
<evidence type="ECO:0000313" key="2">
    <source>
        <dbReference type="EMBL" id="RHL49636.1"/>
    </source>
</evidence>
<keyword evidence="1" id="KW-0804">Transcription</keyword>
<dbReference type="RefSeq" id="WP_055066205.1">
    <property type="nucleotide sequence ID" value="NZ_CYZD01000009.1"/>
</dbReference>
<organism evidence="1 3">
    <name type="scientific">Blautia obeum</name>
    <dbReference type="NCBI Taxonomy" id="40520"/>
    <lineage>
        <taxon>Bacteria</taxon>
        <taxon>Bacillati</taxon>
        <taxon>Bacillota</taxon>
        <taxon>Clostridia</taxon>
        <taxon>Lachnospirales</taxon>
        <taxon>Lachnospiraceae</taxon>
        <taxon>Blautia</taxon>
    </lineage>
</organism>
<dbReference type="Proteomes" id="UP000285897">
    <property type="component" value="Unassembled WGS sequence"/>
</dbReference>
<evidence type="ECO:0000313" key="4">
    <source>
        <dbReference type="Proteomes" id="UP000285897"/>
    </source>
</evidence>